<evidence type="ECO:0000256" key="2">
    <source>
        <dbReference type="ARBA" id="ARBA00007779"/>
    </source>
</evidence>
<feature type="region of interest" description="Disordered" evidence="8">
    <location>
        <begin position="977"/>
        <end position="1003"/>
    </location>
</feature>
<dbReference type="Proteomes" id="UP001385951">
    <property type="component" value="Unassembled WGS sequence"/>
</dbReference>
<keyword evidence="5 9" id="KW-1133">Transmembrane helix</keyword>
<evidence type="ECO:0000256" key="8">
    <source>
        <dbReference type="SAM" id="MobiDB-lite"/>
    </source>
</evidence>
<evidence type="ECO:0000256" key="7">
    <source>
        <dbReference type="SAM" id="Coils"/>
    </source>
</evidence>
<keyword evidence="3" id="KW-0813">Transport</keyword>
<evidence type="ECO:0000256" key="9">
    <source>
        <dbReference type="SAM" id="Phobius"/>
    </source>
</evidence>
<dbReference type="InterPro" id="IPR045122">
    <property type="entry name" value="Csc1-like"/>
</dbReference>
<proteinExistence type="inferred from homology"/>
<feature type="compositionally biased region" description="Basic and acidic residues" evidence="8">
    <location>
        <begin position="284"/>
        <end position="299"/>
    </location>
</feature>
<keyword evidence="7" id="KW-0175">Coiled coil</keyword>
<feature type="domain" description="CSC1/OSCA1-like N-terminal transmembrane" evidence="12">
    <location>
        <begin position="17"/>
        <end position="168"/>
    </location>
</feature>
<feature type="compositionally biased region" description="Low complexity" evidence="8">
    <location>
        <begin position="885"/>
        <end position="903"/>
    </location>
</feature>
<evidence type="ECO:0000259" key="12">
    <source>
        <dbReference type="Pfam" id="PF13967"/>
    </source>
</evidence>
<evidence type="ECO:0000256" key="1">
    <source>
        <dbReference type="ARBA" id="ARBA00004141"/>
    </source>
</evidence>
<feature type="transmembrane region" description="Helical" evidence="9">
    <location>
        <begin position="455"/>
        <end position="481"/>
    </location>
</feature>
<dbReference type="Pfam" id="PF14703">
    <property type="entry name" value="PHM7_cyt"/>
    <property type="match status" value="1"/>
</dbReference>
<keyword evidence="4 9" id="KW-0812">Transmembrane</keyword>
<evidence type="ECO:0000259" key="10">
    <source>
        <dbReference type="Pfam" id="PF02714"/>
    </source>
</evidence>
<dbReference type="InterPro" id="IPR032880">
    <property type="entry name" value="CSC1/OSCA1-like_N"/>
</dbReference>
<feature type="domain" description="10TM putative phosphate transporter extracellular tail" evidence="11">
    <location>
        <begin position="922"/>
        <end position="994"/>
    </location>
</feature>
<feature type="region of interest" description="Disordered" evidence="8">
    <location>
        <begin position="266"/>
        <end position="299"/>
    </location>
</feature>
<feature type="transmembrane region" description="Helical" evidence="9">
    <location>
        <begin position="546"/>
        <end position="571"/>
    </location>
</feature>
<feature type="transmembrane region" description="Helical" evidence="9">
    <location>
        <begin position="591"/>
        <end position="619"/>
    </location>
</feature>
<dbReference type="Pfam" id="PF12621">
    <property type="entry name" value="PHM7_ext"/>
    <property type="match status" value="1"/>
</dbReference>
<feature type="transmembrane region" description="Helical" evidence="9">
    <location>
        <begin position="669"/>
        <end position="690"/>
    </location>
</feature>
<feature type="transmembrane region" description="Helical" evidence="9">
    <location>
        <begin position="733"/>
        <end position="756"/>
    </location>
</feature>
<dbReference type="AlphaFoldDB" id="A0AAW0GTG5"/>
<evidence type="ECO:0000256" key="4">
    <source>
        <dbReference type="ARBA" id="ARBA00022692"/>
    </source>
</evidence>
<evidence type="ECO:0008006" key="16">
    <source>
        <dbReference type="Google" id="ProtNLM"/>
    </source>
</evidence>
<evidence type="ECO:0000259" key="13">
    <source>
        <dbReference type="Pfam" id="PF14703"/>
    </source>
</evidence>
<keyword evidence="15" id="KW-1185">Reference proteome</keyword>
<comment type="caution">
    <text evidence="14">The sequence shown here is derived from an EMBL/GenBank/DDBJ whole genome shotgun (WGS) entry which is preliminary data.</text>
</comment>
<comment type="subcellular location">
    <subcellularLocation>
        <location evidence="1">Membrane</location>
        <topology evidence="1">Multi-pass membrane protein</topology>
    </subcellularLocation>
</comment>
<dbReference type="InterPro" id="IPR022257">
    <property type="entry name" value="PHM7_ext"/>
</dbReference>
<feature type="transmembrane region" description="Helical" evidence="9">
    <location>
        <begin position="95"/>
        <end position="114"/>
    </location>
</feature>
<feature type="domain" description="CSC1/OSCA1-like cytosolic" evidence="13">
    <location>
        <begin position="191"/>
        <end position="439"/>
    </location>
</feature>
<dbReference type="PANTHER" id="PTHR13018:SF143">
    <property type="entry name" value="CSC1_OSCA1-LIKE 7TM REGION DOMAIN-CONTAINING PROTEIN"/>
    <property type="match status" value="1"/>
</dbReference>
<gene>
    <name evidence="14" type="ORF">QCA50_001541</name>
</gene>
<evidence type="ECO:0000256" key="6">
    <source>
        <dbReference type="ARBA" id="ARBA00023136"/>
    </source>
</evidence>
<evidence type="ECO:0000256" key="5">
    <source>
        <dbReference type="ARBA" id="ARBA00022989"/>
    </source>
</evidence>
<dbReference type="InterPro" id="IPR027815">
    <property type="entry name" value="CSC1/OSCA1-like_cyt"/>
</dbReference>
<feature type="transmembrane region" description="Helical" evidence="9">
    <location>
        <begin position="147"/>
        <end position="165"/>
    </location>
</feature>
<feature type="region of interest" description="Disordered" evidence="8">
    <location>
        <begin position="824"/>
        <end position="948"/>
    </location>
</feature>
<name>A0AAW0GTG5_9APHY</name>
<dbReference type="InterPro" id="IPR003864">
    <property type="entry name" value="CSC1/OSCA1-like_7TM"/>
</dbReference>
<dbReference type="GO" id="GO:0005886">
    <property type="term" value="C:plasma membrane"/>
    <property type="evidence" value="ECO:0007669"/>
    <property type="project" value="TreeGrafter"/>
</dbReference>
<dbReference type="GO" id="GO:0005227">
    <property type="term" value="F:calcium-activated cation channel activity"/>
    <property type="evidence" value="ECO:0007669"/>
    <property type="project" value="InterPro"/>
</dbReference>
<feature type="transmembrane region" description="Helical" evidence="9">
    <location>
        <begin position="17"/>
        <end position="38"/>
    </location>
</feature>
<sequence>MSAVTSNKAEGLDSQTFLTALVTNTAILAIEIVAFIILKHRLTRIYEPRTYLPPPEKRAVDLPTGPWRWLLAIVAIPTQDVLHKNGLDAYMFLRFLRLLIILFASITLMTWVILLPVDAADLKDANFQDGLSRLSWGNIPPKARARYAAHILVAYLSTFLSLFLIRKELVHYTQMRQEFLTSRSHSHLAQARTVLITNIPEDMCNEKELRLWASFVPGGVQNVWIYRDTKALNEEYRARLDACEKLEAASSQLLRQIAIAKAKQDKIDAKAQKSGTRAQKKARKLEEKTERGTSDDSHAHLYPMRTIRPRHSRTMTNEMEAGVTVKEGTSFADILNPADLIQRYVPPNKRPKHRIGFLGIWGRKVDTIEWCTGEIARLNKTIEEHRASMSETKPLGSAFIQCNLQMGAHVLAQCVSYHEPLLMQDKWIEVLPKDIIWDNIDDSAYETRFRYVTSWIGSIGLIILWFAPVAFVGTLSNVTALCEKISWLCWIRNAPSPIPGIIQGILPPVFLAILFAILPFLLRGLAWYENIPRWSLLSMSVYKRYYLFLVIHGFLVVTLSSGLASTAAALINNPTEVVGQIASRLPNAAIFFLTWTLTQGLTGAGSALLQVGVLFMHFIKKWFLGRTPRQAYSVTFLMPQADFGLVLPRISLLATIALTYSVLSPVINGLATVAFLLFFFAWKFLLTWVFDQPDEAETGGQYFPIAINFLFVGLYIEHVCLAILFFLKASDGASFIALGALMLVLMGVTVFVQTLFQHSFNSITKYLPMSLATKKMQQRWNQEKRKSLHPEALQDEDLDLFSRDGIRSVVRKRIRAPVQKLSKKVQKEVAKAVTPKEDKGRVSTDDEQDIAHSSLDPDFPSPHASGSVDDTHKDGSLRRSTSIGSKKSATSAKSTKSNKSNKSQLPTFAPPAPAARSASQADDDDDDDDRDFDDNGFNHPSTYEEQPWIWIPEDEFGVSKVLMEEFLAAGVDASDIGATMDSKGTVEVQRNPPDEEWTGGHDA</sequence>
<dbReference type="Pfam" id="PF02714">
    <property type="entry name" value="RSN1_7TM"/>
    <property type="match status" value="1"/>
</dbReference>
<feature type="domain" description="CSC1/OSCA1-like 7TM region" evidence="10">
    <location>
        <begin position="453"/>
        <end position="725"/>
    </location>
</feature>
<feature type="transmembrane region" description="Helical" evidence="9">
    <location>
        <begin position="501"/>
        <end position="525"/>
    </location>
</feature>
<dbReference type="PANTHER" id="PTHR13018">
    <property type="entry name" value="PROBABLE MEMBRANE PROTEIN DUF221-RELATED"/>
    <property type="match status" value="1"/>
</dbReference>
<feature type="coiled-coil region" evidence="7">
    <location>
        <begin position="226"/>
        <end position="263"/>
    </location>
</feature>
<dbReference type="Pfam" id="PF13967">
    <property type="entry name" value="RSN1_TM"/>
    <property type="match status" value="1"/>
</dbReference>
<evidence type="ECO:0000256" key="3">
    <source>
        <dbReference type="ARBA" id="ARBA00022448"/>
    </source>
</evidence>
<evidence type="ECO:0000313" key="14">
    <source>
        <dbReference type="EMBL" id="KAK7694355.1"/>
    </source>
</evidence>
<comment type="similarity">
    <text evidence="2">Belongs to the CSC1 (TC 1.A.17) family.</text>
</comment>
<dbReference type="EMBL" id="JASBNA010000002">
    <property type="protein sequence ID" value="KAK7694355.1"/>
    <property type="molecule type" value="Genomic_DNA"/>
</dbReference>
<reference evidence="14 15" key="1">
    <citation type="submission" date="2022-09" db="EMBL/GenBank/DDBJ databases">
        <authorList>
            <person name="Palmer J.M."/>
        </authorList>
    </citation>
    <scope>NUCLEOTIDE SEQUENCE [LARGE SCALE GENOMIC DNA]</scope>
    <source>
        <strain evidence="14 15">DSM 7382</strain>
    </source>
</reference>
<feature type="compositionally biased region" description="Acidic residues" evidence="8">
    <location>
        <begin position="921"/>
        <end position="934"/>
    </location>
</feature>
<feature type="compositionally biased region" description="Basic and acidic residues" evidence="8">
    <location>
        <begin position="825"/>
        <end position="844"/>
    </location>
</feature>
<evidence type="ECO:0000259" key="11">
    <source>
        <dbReference type="Pfam" id="PF12621"/>
    </source>
</evidence>
<feature type="transmembrane region" description="Helical" evidence="9">
    <location>
        <begin position="702"/>
        <end position="727"/>
    </location>
</feature>
<accession>A0AAW0GTG5</accession>
<evidence type="ECO:0000313" key="15">
    <source>
        <dbReference type="Proteomes" id="UP001385951"/>
    </source>
</evidence>
<protein>
    <recommendedName>
        <fullName evidence="16">DUF221-domain-containing protein</fullName>
    </recommendedName>
</protein>
<keyword evidence="6 9" id="KW-0472">Membrane</keyword>
<organism evidence="14 15">
    <name type="scientific">Cerrena zonata</name>
    <dbReference type="NCBI Taxonomy" id="2478898"/>
    <lineage>
        <taxon>Eukaryota</taxon>
        <taxon>Fungi</taxon>
        <taxon>Dikarya</taxon>
        <taxon>Basidiomycota</taxon>
        <taxon>Agaricomycotina</taxon>
        <taxon>Agaricomycetes</taxon>
        <taxon>Polyporales</taxon>
        <taxon>Cerrenaceae</taxon>
        <taxon>Cerrena</taxon>
    </lineage>
</organism>